<dbReference type="Proteomes" id="UP000244925">
    <property type="component" value="Unassembled WGS sequence"/>
</dbReference>
<dbReference type="PANTHER" id="PTHR47053">
    <property type="entry name" value="MUREIN DD-ENDOPEPTIDASE MEPH-RELATED"/>
    <property type="match status" value="1"/>
</dbReference>
<comment type="similarity">
    <text evidence="1">Belongs to the peptidase C40 family.</text>
</comment>
<name>A0A2V1IXM4_9BACT</name>
<evidence type="ECO:0000256" key="4">
    <source>
        <dbReference type="ARBA" id="ARBA00022807"/>
    </source>
</evidence>
<reference evidence="7" key="1">
    <citation type="submission" date="2018-02" db="EMBL/GenBank/DDBJ databases">
        <authorList>
            <person name="Clavel T."/>
            <person name="Strowig T."/>
        </authorList>
    </citation>
    <scope>NUCLEOTIDE SEQUENCE [LARGE SCALE GENOMIC DNA]</scope>
    <source>
        <strain evidence="7">DSM 100764</strain>
    </source>
</reference>
<dbReference type="PROSITE" id="PS51935">
    <property type="entry name" value="NLPC_P60"/>
    <property type="match status" value="1"/>
</dbReference>
<evidence type="ECO:0000256" key="2">
    <source>
        <dbReference type="ARBA" id="ARBA00022670"/>
    </source>
</evidence>
<dbReference type="InterPro" id="IPR000064">
    <property type="entry name" value="NLP_P60_dom"/>
</dbReference>
<dbReference type="GO" id="GO:0006508">
    <property type="term" value="P:proteolysis"/>
    <property type="evidence" value="ECO:0007669"/>
    <property type="project" value="UniProtKB-KW"/>
</dbReference>
<evidence type="ECO:0000256" key="3">
    <source>
        <dbReference type="ARBA" id="ARBA00022801"/>
    </source>
</evidence>
<comment type="caution">
    <text evidence="6">The sequence shown here is derived from an EMBL/GenBank/DDBJ whole genome shotgun (WGS) entry which is preliminary data.</text>
</comment>
<protein>
    <submittedName>
        <fullName evidence="6">NlpC/P60 family protein</fullName>
    </submittedName>
</protein>
<dbReference type="AlphaFoldDB" id="A0A2V1IXM4"/>
<feature type="domain" description="NlpC/P60" evidence="5">
    <location>
        <begin position="70"/>
        <end position="201"/>
    </location>
</feature>
<dbReference type="InterPro" id="IPR051202">
    <property type="entry name" value="Peptidase_C40"/>
</dbReference>
<dbReference type="GO" id="GO:0008234">
    <property type="term" value="F:cysteine-type peptidase activity"/>
    <property type="evidence" value="ECO:0007669"/>
    <property type="project" value="UniProtKB-KW"/>
</dbReference>
<dbReference type="RefSeq" id="WP_107034808.1">
    <property type="nucleotide sequence ID" value="NZ_CAOMDK010000003.1"/>
</dbReference>
<sequence length="202" mass="22126">MIRTAVIILLTTIISVPVWASRPAAPVSELMLPIKVETPRTGVFSLIPPIESTLTSSRKIASEGESTLDRLMQAEMVEYAKRYLGCRYRRGSKGPKAFDCSGFTSHVYGKFGFSLGRASRLQGTQGTKISLEDAKVGDLIFFSGRRVSKSTIGHVGMVIDVDPAKGTLKFIHASCSQGVVVTNYPDGGYYSRRFISVRRVIE</sequence>
<keyword evidence="2" id="KW-0645">Protease</keyword>
<dbReference type="PANTHER" id="PTHR47053:SF1">
    <property type="entry name" value="MUREIN DD-ENDOPEPTIDASE MEPH-RELATED"/>
    <property type="match status" value="1"/>
</dbReference>
<dbReference type="EMBL" id="PUBV01000001">
    <property type="protein sequence ID" value="PWB09756.1"/>
    <property type="molecule type" value="Genomic_DNA"/>
</dbReference>
<dbReference type="InterPro" id="IPR038765">
    <property type="entry name" value="Papain-like_cys_pep_sf"/>
</dbReference>
<evidence type="ECO:0000313" key="6">
    <source>
        <dbReference type="EMBL" id="PWB09756.1"/>
    </source>
</evidence>
<evidence type="ECO:0000313" key="7">
    <source>
        <dbReference type="Proteomes" id="UP000244925"/>
    </source>
</evidence>
<dbReference type="Gene3D" id="3.90.1720.10">
    <property type="entry name" value="endopeptidase domain like (from Nostoc punctiforme)"/>
    <property type="match status" value="1"/>
</dbReference>
<evidence type="ECO:0000259" key="5">
    <source>
        <dbReference type="PROSITE" id="PS51935"/>
    </source>
</evidence>
<keyword evidence="3" id="KW-0378">Hydrolase</keyword>
<dbReference type="Pfam" id="PF00877">
    <property type="entry name" value="NLPC_P60"/>
    <property type="match status" value="1"/>
</dbReference>
<accession>A0A2V1IXM4</accession>
<proteinExistence type="inferred from homology"/>
<evidence type="ECO:0000256" key="1">
    <source>
        <dbReference type="ARBA" id="ARBA00007074"/>
    </source>
</evidence>
<gene>
    <name evidence="6" type="ORF">C5O25_00690</name>
</gene>
<organism evidence="6 7">
    <name type="scientific">Paramuribaculum intestinale</name>
    <dbReference type="NCBI Taxonomy" id="2094151"/>
    <lineage>
        <taxon>Bacteria</taxon>
        <taxon>Pseudomonadati</taxon>
        <taxon>Bacteroidota</taxon>
        <taxon>Bacteroidia</taxon>
        <taxon>Bacteroidales</taxon>
        <taxon>Muribaculaceae</taxon>
        <taxon>Paramuribaculum</taxon>
    </lineage>
</organism>
<keyword evidence="7" id="KW-1185">Reference proteome</keyword>
<dbReference type="SUPFAM" id="SSF54001">
    <property type="entry name" value="Cysteine proteinases"/>
    <property type="match status" value="1"/>
</dbReference>
<keyword evidence="4" id="KW-0788">Thiol protease</keyword>